<protein>
    <submittedName>
        <fullName evidence="1">Uncharacterized protein</fullName>
    </submittedName>
</protein>
<dbReference type="AlphaFoldDB" id="A0A478FSG9"/>
<organism evidence="1 2">
    <name type="scientific">Candidatus Mycoplasma haematohominis</name>
    <dbReference type="NCBI Taxonomy" id="1494318"/>
    <lineage>
        <taxon>Bacteria</taxon>
        <taxon>Bacillati</taxon>
        <taxon>Mycoplasmatota</taxon>
        <taxon>Mollicutes</taxon>
        <taxon>Mycoplasmataceae</taxon>
        <taxon>Mycoplasma</taxon>
    </lineage>
</organism>
<reference evidence="1 2" key="1">
    <citation type="submission" date="2019-01" db="EMBL/GenBank/DDBJ databases">
        <title>Draft genome sequences of Candidatus Mycoplasma haemohominis SWG34-3 identified from a patient with pyrexia, anemia and liver dysfunction.</title>
        <authorList>
            <person name="Sekizuka T."/>
            <person name="Hattori N."/>
            <person name="Katano H."/>
            <person name="Takuma T."/>
            <person name="Ito T."/>
            <person name="Arai N."/>
            <person name="Yanai R."/>
            <person name="Ishii S."/>
            <person name="Miura Y."/>
            <person name="Tokunaga T."/>
            <person name="Watanabe H."/>
            <person name="Nomura N."/>
            <person name="Eguchi J."/>
            <person name="Arai T."/>
            <person name="Hasegawa H."/>
            <person name="Nakamaki T."/>
            <person name="Wakita T."/>
            <person name="Niki Y."/>
            <person name="Kuroda M."/>
        </authorList>
    </citation>
    <scope>NUCLEOTIDE SEQUENCE [LARGE SCALE GENOMIC DNA]</scope>
    <source>
        <strain evidence="1">SWG34-3</strain>
    </source>
</reference>
<dbReference type="Proteomes" id="UP000324831">
    <property type="component" value="Unassembled WGS sequence"/>
</dbReference>
<name>A0A478FSG9_9MOLU</name>
<dbReference type="EMBL" id="BIMN01000002">
    <property type="protein sequence ID" value="GCE63409.1"/>
    <property type="molecule type" value="Genomic_DNA"/>
</dbReference>
<accession>A0A478FSG9</accession>
<evidence type="ECO:0000313" key="1">
    <source>
        <dbReference type="EMBL" id="GCE63409.1"/>
    </source>
</evidence>
<gene>
    <name evidence="1" type="ORF">MHSWG343_04050</name>
</gene>
<comment type="caution">
    <text evidence="1">The sequence shown here is derived from an EMBL/GenBank/DDBJ whole genome shotgun (WGS) entry which is preliminary data.</text>
</comment>
<evidence type="ECO:0000313" key="2">
    <source>
        <dbReference type="Proteomes" id="UP000324831"/>
    </source>
</evidence>
<sequence>MKASFIPKAGGALAVGGAFGGGGAVIYSKTTPKNWKEGLEWEGLSFIESIQDATHKQNAYKAVYISYQDSISADISAAASENAWQKIQQWCQQELQKPFKKLSVESEEERKKLIKYCEDTRPVTVEAHLQKLGTNKDLWIKNKTSGDKEEPYKTIFAVYRYHDTFLREINGTESVKYTNTTTSDVGYSRLKTWCESNLSKQTKDVENFEELYNHLSWWCQPLGYKTVVEKIQHDLPKWNKESSTETDDGKPWDKIKGYWQLTQEVFSVVKSDSTDGTKLTGQEYKTWCEENLKKNLYDSNVYQQTHLVAKVVCVEEKVQSKLFEFDLATAVEKVEEETRK</sequence>
<proteinExistence type="predicted"/>